<gene>
    <name evidence="3" type="ORF">PM10SUCC1_24120</name>
</gene>
<evidence type="ECO:0000313" key="3">
    <source>
        <dbReference type="EMBL" id="GLI56898.1"/>
    </source>
</evidence>
<feature type="chain" id="PRO_5040910922" evidence="2">
    <location>
        <begin position="21"/>
        <end position="94"/>
    </location>
</feature>
<feature type="signal peptide" evidence="2">
    <location>
        <begin position="1"/>
        <end position="20"/>
    </location>
</feature>
<evidence type="ECO:0000256" key="1">
    <source>
        <dbReference type="SAM" id="Coils"/>
    </source>
</evidence>
<dbReference type="RefSeq" id="WP_281836296.1">
    <property type="nucleotide sequence ID" value="NZ_BSDY01000011.1"/>
</dbReference>
<dbReference type="EMBL" id="BSDY01000011">
    <property type="protein sequence ID" value="GLI56898.1"/>
    <property type="molecule type" value="Genomic_DNA"/>
</dbReference>
<protein>
    <submittedName>
        <fullName evidence="3">Uncharacterized protein</fullName>
    </submittedName>
</protein>
<name>A0A9W6LNR9_9FUSO</name>
<reference evidence="3" key="1">
    <citation type="submission" date="2022-12" db="EMBL/GenBank/DDBJ databases">
        <title>Reference genome sequencing for broad-spectrum identification of bacterial and archaeal isolates by mass spectrometry.</title>
        <authorList>
            <person name="Sekiguchi Y."/>
            <person name="Tourlousse D.M."/>
        </authorList>
    </citation>
    <scope>NUCLEOTIDE SEQUENCE</scope>
    <source>
        <strain evidence="3">10succ1</strain>
    </source>
</reference>
<keyword evidence="2" id="KW-0732">Signal</keyword>
<sequence length="94" mass="10442">MKKLLLILILTGAWSLSVFGDEEIRDRENKIEKTKATSEEVKKVEEERKDLSDTFIAAFGMDEDSENSLSTGMAGISATSVNHVVTPFTPHMPK</sequence>
<proteinExistence type="predicted"/>
<accession>A0A9W6LNR9</accession>
<dbReference type="AlphaFoldDB" id="A0A9W6LNR9"/>
<dbReference type="Proteomes" id="UP001144471">
    <property type="component" value="Unassembled WGS sequence"/>
</dbReference>
<comment type="caution">
    <text evidence="3">The sequence shown here is derived from an EMBL/GenBank/DDBJ whole genome shotgun (WGS) entry which is preliminary data.</text>
</comment>
<keyword evidence="4" id="KW-1185">Reference proteome</keyword>
<keyword evidence="1" id="KW-0175">Coiled coil</keyword>
<evidence type="ECO:0000256" key="2">
    <source>
        <dbReference type="SAM" id="SignalP"/>
    </source>
</evidence>
<organism evidence="3 4">
    <name type="scientific">Propionigenium maris DSM 9537</name>
    <dbReference type="NCBI Taxonomy" id="1123000"/>
    <lineage>
        <taxon>Bacteria</taxon>
        <taxon>Fusobacteriati</taxon>
        <taxon>Fusobacteriota</taxon>
        <taxon>Fusobacteriia</taxon>
        <taxon>Fusobacteriales</taxon>
        <taxon>Fusobacteriaceae</taxon>
        <taxon>Propionigenium</taxon>
    </lineage>
</organism>
<feature type="coiled-coil region" evidence="1">
    <location>
        <begin position="27"/>
        <end position="54"/>
    </location>
</feature>
<evidence type="ECO:0000313" key="4">
    <source>
        <dbReference type="Proteomes" id="UP001144471"/>
    </source>
</evidence>